<keyword evidence="1" id="KW-0732">Signal</keyword>
<feature type="region of interest" description="Disordered" evidence="2">
    <location>
        <begin position="37"/>
        <end position="83"/>
    </location>
</feature>
<dbReference type="EMBL" id="CP026309">
    <property type="protein sequence ID" value="AUV82041.1"/>
    <property type="molecule type" value="Genomic_DNA"/>
</dbReference>
<sequence length="467" mass="49306">MSERHTSRRANRSSRRRFLKLTGASAMLATSLAGCAGTEGGGSTATATDAPSGGGATQTESGGGGQTSTGTPTSSGPERVVFGQPAGISGKWDFLQPAVSQASELATQQINDAGGPLDAEFELLRRDTAVNPQQARQVVRQLVNNDRVPAINGLFSSEIVPLWDFIQELEVPIISPWPGSTFLDTRGGDRGTPEDLSDDEWLWRTVIGDTVHTAGAAKAMIDNDFTTLGVLNGTSAGERSWSDSFIAAFEDLGGTVAQRVEVSEGQSSYQSSLDRLFQTDFDAWALAVALTDATTVIRDWSNAGYGRQLLLEDGLMDADLIEAVGEQAEGAWIAAGSTQGPNYDSFLPAFQELGDADVHTWGVASYDATNVLALATHRAGEATPEAIEQSIGPVTREGGTAVSNFAEGKEALDAGEEINYEGAVTPVDFTEFGNVWGNVGVSTVTPDGFEEEFTVEADTLKESIADY</sequence>
<feature type="compositionally biased region" description="Gly residues" evidence="2">
    <location>
        <begin position="52"/>
        <end position="67"/>
    </location>
</feature>
<dbReference type="AlphaFoldDB" id="A0A2I8VJE5"/>
<dbReference type="Pfam" id="PF13458">
    <property type="entry name" value="Peripla_BP_6"/>
    <property type="match status" value="1"/>
</dbReference>
<dbReference type="InterPro" id="IPR028082">
    <property type="entry name" value="Peripla_BP_I"/>
</dbReference>
<dbReference type="PANTHER" id="PTHR30483">
    <property type="entry name" value="LEUCINE-SPECIFIC-BINDING PROTEIN"/>
    <property type="match status" value="1"/>
</dbReference>
<feature type="domain" description="Leucine-binding protein" evidence="3">
    <location>
        <begin position="87"/>
        <end position="389"/>
    </location>
</feature>
<evidence type="ECO:0000259" key="3">
    <source>
        <dbReference type="Pfam" id="PF13458"/>
    </source>
</evidence>
<keyword evidence="5" id="KW-1185">Reference proteome</keyword>
<evidence type="ECO:0000313" key="5">
    <source>
        <dbReference type="Proteomes" id="UP000236584"/>
    </source>
</evidence>
<dbReference type="Gene3D" id="3.40.50.2300">
    <property type="match status" value="2"/>
</dbReference>
<evidence type="ECO:0000313" key="4">
    <source>
        <dbReference type="EMBL" id="AUV82041.1"/>
    </source>
</evidence>
<dbReference type="PANTHER" id="PTHR30483:SF6">
    <property type="entry name" value="PERIPLASMIC BINDING PROTEIN OF ABC TRANSPORTER FOR NATURAL AMINO ACIDS"/>
    <property type="match status" value="1"/>
</dbReference>
<evidence type="ECO:0000256" key="1">
    <source>
        <dbReference type="ARBA" id="ARBA00022729"/>
    </source>
</evidence>
<dbReference type="PROSITE" id="PS51318">
    <property type="entry name" value="TAT"/>
    <property type="match status" value="1"/>
</dbReference>
<dbReference type="OrthoDB" id="147794at2157"/>
<feature type="compositionally biased region" description="Low complexity" evidence="2">
    <location>
        <begin position="68"/>
        <end position="78"/>
    </location>
</feature>
<dbReference type="InterPro" id="IPR006311">
    <property type="entry name" value="TAT_signal"/>
</dbReference>
<accession>A0A2I8VJE5</accession>
<reference evidence="4 5" key="1">
    <citation type="submission" date="2018-01" db="EMBL/GenBank/DDBJ databases">
        <title>Complete genome sequence of Salinigranum rubrum GX10T, an extremely halophilic archaeon isolated from a marine solar saltern.</title>
        <authorList>
            <person name="Han S."/>
        </authorList>
    </citation>
    <scope>NUCLEOTIDE SEQUENCE [LARGE SCALE GENOMIC DNA]</scope>
    <source>
        <strain evidence="4 5">GX10</strain>
    </source>
</reference>
<dbReference type="InterPro" id="IPR028081">
    <property type="entry name" value="Leu-bd"/>
</dbReference>
<dbReference type="InterPro" id="IPR051010">
    <property type="entry name" value="BCAA_transport"/>
</dbReference>
<evidence type="ECO:0000256" key="2">
    <source>
        <dbReference type="SAM" id="MobiDB-lite"/>
    </source>
</evidence>
<dbReference type="Proteomes" id="UP000236584">
    <property type="component" value="Chromosome"/>
</dbReference>
<protein>
    <submittedName>
        <fullName evidence="4">ABC transporter substrate-binding protein</fullName>
    </submittedName>
</protein>
<name>A0A2I8VJE5_9EURY</name>
<gene>
    <name evidence="4" type="ORF">C2R22_10580</name>
</gene>
<dbReference type="KEGG" id="srub:C2R22_10580"/>
<proteinExistence type="predicted"/>
<dbReference type="PROSITE" id="PS51257">
    <property type="entry name" value="PROKAR_LIPOPROTEIN"/>
    <property type="match status" value="1"/>
</dbReference>
<organism evidence="4 5">
    <name type="scientific">Salinigranum rubrum</name>
    <dbReference type="NCBI Taxonomy" id="755307"/>
    <lineage>
        <taxon>Archaea</taxon>
        <taxon>Methanobacteriati</taxon>
        <taxon>Methanobacteriota</taxon>
        <taxon>Stenosarchaea group</taxon>
        <taxon>Halobacteria</taxon>
        <taxon>Halobacteriales</taxon>
        <taxon>Haloferacaceae</taxon>
        <taxon>Salinigranum</taxon>
    </lineage>
</organism>
<dbReference type="SUPFAM" id="SSF53822">
    <property type="entry name" value="Periplasmic binding protein-like I"/>
    <property type="match status" value="1"/>
</dbReference>